<dbReference type="EMBL" id="ML976700">
    <property type="protein sequence ID" value="KAF1970577.1"/>
    <property type="molecule type" value="Genomic_DNA"/>
</dbReference>
<gene>
    <name evidence="6" type="ORF">BU23DRAFT_210844</name>
</gene>
<keyword evidence="3 6" id="KW-0418">Kinase</keyword>
<dbReference type="SUPFAM" id="SSF56112">
    <property type="entry name" value="Protein kinase-like (PK-like)"/>
    <property type="match status" value="1"/>
</dbReference>
<dbReference type="Pfam" id="PF00069">
    <property type="entry name" value="Pkinase"/>
    <property type="match status" value="1"/>
</dbReference>
<proteinExistence type="predicted"/>
<sequence length="272" mass="30054">MEVLSYEGSTGVIYRLGKGLVAKMPWPTANEHHAEELEKAFNIEQRILEHLSLIGAPPGIIAYHGPCMINGRKEGLLLSEANCGDLQAYIDRENVDETLRRKWSLQIAHAVAYIHENGIVHMNLSTSNVLLHRTGQSMDAILADFGGSRCAGLGLYGDLLPDSPFLDPRLVQLHDPSSNGSLVSLPKVDVFSLGVVIYTIMTGHYPFREGPAPGSLEENHAYNSHVQSRYRRGEFPDLSEVYFGDVIAGCCCERRFNTAKEVVAAMEAIKYK</sequence>
<dbReference type="PANTHER" id="PTHR44329">
    <property type="entry name" value="SERINE/THREONINE-PROTEIN KINASE TNNI3K-RELATED"/>
    <property type="match status" value="1"/>
</dbReference>
<evidence type="ECO:0000256" key="4">
    <source>
        <dbReference type="ARBA" id="ARBA00022840"/>
    </source>
</evidence>
<feature type="domain" description="Protein kinase" evidence="5">
    <location>
        <begin position="1"/>
        <end position="272"/>
    </location>
</feature>
<accession>A0A6A5VBG1</accession>
<keyword evidence="1" id="KW-0808">Transferase</keyword>
<keyword evidence="4" id="KW-0067">ATP-binding</keyword>
<dbReference type="InterPro" id="IPR000719">
    <property type="entry name" value="Prot_kinase_dom"/>
</dbReference>
<dbReference type="OrthoDB" id="1668230at2759"/>
<dbReference type="Proteomes" id="UP000800036">
    <property type="component" value="Unassembled WGS sequence"/>
</dbReference>
<protein>
    <submittedName>
        <fullName evidence="6">Kinase-like protein</fullName>
    </submittedName>
</protein>
<organism evidence="6 7">
    <name type="scientific">Bimuria novae-zelandiae CBS 107.79</name>
    <dbReference type="NCBI Taxonomy" id="1447943"/>
    <lineage>
        <taxon>Eukaryota</taxon>
        <taxon>Fungi</taxon>
        <taxon>Dikarya</taxon>
        <taxon>Ascomycota</taxon>
        <taxon>Pezizomycotina</taxon>
        <taxon>Dothideomycetes</taxon>
        <taxon>Pleosporomycetidae</taxon>
        <taxon>Pleosporales</taxon>
        <taxon>Massarineae</taxon>
        <taxon>Didymosphaeriaceae</taxon>
        <taxon>Bimuria</taxon>
    </lineage>
</organism>
<evidence type="ECO:0000313" key="7">
    <source>
        <dbReference type="Proteomes" id="UP000800036"/>
    </source>
</evidence>
<reference evidence="6" key="1">
    <citation type="journal article" date="2020" name="Stud. Mycol.">
        <title>101 Dothideomycetes genomes: a test case for predicting lifestyles and emergence of pathogens.</title>
        <authorList>
            <person name="Haridas S."/>
            <person name="Albert R."/>
            <person name="Binder M."/>
            <person name="Bloem J."/>
            <person name="Labutti K."/>
            <person name="Salamov A."/>
            <person name="Andreopoulos B."/>
            <person name="Baker S."/>
            <person name="Barry K."/>
            <person name="Bills G."/>
            <person name="Bluhm B."/>
            <person name="Cannon C."/>
            <person name="Castanera R."/>
            <person name="Culley D."/>
            <person name="Daum C."/>
            <person name="Ezra D."/>
            <person name="Gonzalez J."/>
            <person name="Henrissat B."/>
            <person name="Kuo A."/>
            <person name="Liang C."/>
            <person name="Lipzen A."/>
            <person name="Lutzoni F."/>
            <person name="Magnuson J."/>
            <person name="Mondo S."/>
            <person name="Nolan M."/>
            <person name="Ohm R."/>
            <person name="Pangilinan J."/>
            <person name="Park H.-J."/>
            <person name="Ramirez L."/>
            <person name="Alfaro M."/>
            <person name="Sun H."/>
            <person name="Tritt A."/>
            <person name="Yoshinaga Y."/>
            <person name="Zwiers L.-H."/>
            <person name="Turgeon B."/>
            <person name="Goodwin S."/>
            <person name="Spatafora J."/>
            <person name="Crous P."/>
            <person name="Grigoriev I."/>
        </authorList>
    </citation>
    <scope>NUCLEOTIDE SEQUENCE</scope>
    <source>
        <strain evidence="6">CBS 107.79</strain>
    </source>
</reference>
<evidence type="ECO:0000256" key="2">
    <source>
        <dbReference type="ARBA" id="ARBA00022741"/>
    </source>
</evidence>
<dbReference type="PROSITE" id="PS50011">
    <property type="entry name" value="PROTEIN_KINASE_DOM"/>
    <property type="match status" value="1"/>
</dbReference>
<dbReference type="InterPro" id="IPR051681">
    <property type="entry name" value="Ser/Thr_Kinases-Pseudokinases"/>
</dbReference>
<dbReference type="InterPro" id="IPR011009">
    <property type="entry name" value="Kinase-like_dom_sf"/>
</dbReference>
<keyword evidence="2" id="KW-0547">Nucleotide-binding</keyword>
<evidence type="ECO:0000313" key="6">
    <source>
        <dbReference type="EMBL" id="KAF1970577.1"/>
    </source>
</evidence>
<evidence type="ECO:0000259" key="5">
    <source>
        <dbReference type="PROSITE" id="PS50011"/>
    </source>
</evidence>
<keyword evidence="7" id="KW-1185">Reference proteome</keyword>
<dbReference type="GO" id="GO:0004674">
    <property type="term" value="F:protein serine/threonine kinase activity"/>
    <property type="evidence" value="ECO:0007669"/>
    <property type="project" value="TreeGrafter"/>
</dbReference>
<dbReference type="CDD" id="cd00180">
    <property type="entry name" value="PKc"/>
    <property type="match status" value="1"/>
</dbReference>
<dbReference type="PANTHER" id="PTHR44329:SF288">
    <property type="entry name" value="MITOGEN-ACTIVATED PROTEIN KINASE KINASE KINASE 20"/>
    <property type="match status" value="1"/>
</dbReference>
<evidence type="ECO:0000256" key="3">
    <source>
        <dbReference type="ARBA" id="ARBA00022777"/>
    </source>
</evidence>
<dbReference type="Gene3D" id="1.10.510.10">
    <property type="entry name" value="Transferase(Phosphotransferase) domain 1"/>
    <property type="match status" value="1"/>
</dbReference>
<dbReference type="AlphaFoldDB" id="A0A6A5VBG1"/>
<name>A0A6A5VBG1_9PLEO</name>
<dbReference type="GO" id="GO:0005524">
    <property type="term" value="F:ATP binding"/>
    <property type="evidence" value="ECO:0007669"/>
    <property type="project" value="UniProtKB-KW"/>
</dbReference>
<evidence type="ECO:0000256" key="1">
    <source>
        <dbReference type="ARBA" id="ARBA00022679"/>
    </source>
</evidence>